<evidence type="ECO:0000313" key="7">
    <source>
        <dbReference type="EMBL" id="EFN72953.1"/>
    </source>
</evidence>
<evidence type="ECO:0000256" key="5">
    <source>
        <dbReference type="ARBA" id="ARBA00023212"/>
    </source>
</evidence>
<gene>
    <name evidence="7" type="ORF">EAG_11245</name>
</gene>
<feature type="compositionally biased region" description="Low complexity" evidence="6">
    <location>
        <begin position="20"/>
        <end position="32"/>
    </location>
</feature>
<evidence type="ECO:0000256" key="3">
    <source>
        <dbReference type="ARBA" id="ARBA00022490"/>
    </source>
</evidence>
<dbReference type="InParanoid" id="E2A0Q0"/>
<sequence length="907" mass="102078">MSQPRRGPIHGSSPVPGHPSTTVSASSSSSSSHEIQTRGIPLPGMVPSRSIHASPMHGNPIHGFVNPLGPGSLVHPPPLTHAAAASGISHHPPNVHQGTEKILPPGSPYSFHGSPLRTPMSSGHGSPQDSPHVIRHRRDSEHSSGAVSRRSSSEVVSPLPEGHPLGSPDSRGRRRSDYSPHQAFHKFLARVVNRKLVVGIDGNPTDTPLKIGTSLTAAREKNRMTFLLERDKRPPNFDARYPYPSTPLRIVSSAIRKRTEIRRRRRGHIVTQRSTGFFIKSDDAALISFKLFATSTVRTFAVTESRNSARTLLSDSGGKTASEWAIQHFSSFEMGGTGGLKHPVQAVYYALCVPVHLTVTICSQRESLDPCGALVVMSYIMHEKSEHLNELRLLYISVCDSSIIWGNFCNVFNKISSEVIYLAHWFRVTVILSTPFSILVSVLFDDMRSRNITHIRCILKVTKLREHWDETNSKVMQRKTQLDMMLGDSQRYEAKRNEVEVWLARMETRLERMRAVGHTADVLEAQLREQKYGLFDGICLSAQALNIYPKFAGANIFRGRELFPFVGRIKESERFGIYLPGRFLSLGALCNFDWDQSVPIGISEEKLRTIYRRKTLVEDLTLPTYQGSSAKEARLLLTRYEAGSFHAELHQYKHHIELFNQLTQKLIAVYQQDDTTRVKKMTETINQRYNNLNTRQLCISRILAFASTPSRETLPRIKLQITDVILYRDRSVSSIINRGKLLHSAMNSLHNFDRSLDKFLAWLSEAESSMEGLEAEADRLGGRRDQGALRRPQHQLKKSEITNVRLSSIDHLQSCDINKQPPERITRLSDLTLMGNFIQIRVIVKVRWKSVKAFTDEVAIGECFVEVSKVTETRKSGKPSQPLSLSRFIGAERGRTIDKTPPPLEYE</sequence>
<dbReference type="Proteomes" id="UP000000311">
    <property type="component" value="Unassembled WGS sequence"/>
</dbReference>
<dbReference type="GO" id="GO:0005886">
    <property type="term" value="C:plasma membrane"/>
    <property type="evidence" value="ECO:0007669"/>
    <property type="project" value="TreeGrafter"/>
</dbReference>
<dbReference type="AlphaFoldDB" id="E2A0Q0"/>
<evidence type="ECO:0000256" key="4">
    <source>
        <dbReference type="ARBA" id="ARBA00022837"/>
    </source>
</evidence>
<name>E2A0Q0_CAMFO</name>
<dbReference type="Gene3D" id="1.20.58.60">
    <property type="match status" value="2"/>
</dbReference>
<feature type="compositionally biased region" description="Polar residues" evidence="6">
    <location>
        <begin position="119"/>
        <end position="129"/>
    </location>
</feature>
<keyword evidence="4" id="KW-0106">Calcium</keyword>
<evidence type="ECO:0000313" key="8">
    <source>
        <dbReference type="Proteomes" id="UP000000311"/>
    </source>
</evidence>
<comment type="subcellular location">
    <subcellularLocation>
        <location evidence="1">Cell membrane</location>
        <topology evidence="1">Peripheral membrane protein</topology>
        <orientation evidence="1">Cytoplasmic side</orientation>
    </subcellularLocation>
    <subcellularLocation>
        <location evidence="2">Cytoplasm</location>
    </subcellularLocation>
</comment>
<keyword evidence="3" id="KW-0963">Cytoplasm</keyword>
<dbReference type="STRING" id="104421.E2A0Q0"/>
<feature type="region of interest" description="Disordered" evidence="6">
    <location>
        <begin position="1"/>
        <end position="58"/>
    </location>
</feature>
<protein>
    <submittedName>
        <fullName evidence="7">Dystrophin, isoforms A/C/F/G</fullName>
    </submittedName>
</protein>
<evidence type="ECO:0000256" key="1">
    <source>
        <dbReference type="ARBA" id="ARBA00004413"/>
    </source>
</evidence>
<dbReference type="PANTHER" id="PTHR12268:SF14">
    <property type="entry name" value="DYSTROPHIN-1"/>
    <property type="match status" value="1"/>
</dbReference>
<dbReference type="GO" id="GO:0099536">
    <property type="term" value="P:synaptic signaling"/>
    <property type="evidence" value="ECO:0007669"/>
    <property type="project" value="TreeGrafter"/>
</dbReference>
<dbReference type="OrthoDB" id="10057795at2759"/>
<dbReference type="PANTHER" id="PTHR12268">
    <property type="entry name" value="E3 UBIQUITIN-PROTEIN LIGASE KCMF1"/>
    <property type="match status" value="1"/>
</dbReference>
<proteinExistence type="predicted"/>
<feature type="compositionally biased region" description="Low complexity" evidence="6">
    <location>
        <begin position="143"/>
        <end position="157"/>
    </location>
</feature>
<keyword evidence="5" id="KW-0206">Cytoskeleton</keyword>
<organism evidence="8">
    <name type="scientific">Camponotus floridanus</name>
    <name type="common">Florida carpenter ant</name>
    <dbReference type="NCBI Taxonomy" id="104421"/>
    <lineage>
        <taxon>Eukaryota</taxon>
        <taxon>Metazoa</taxon>
        <taxon>Ecdysozoa</taxon>
        <taxon>Arthropoda</taxon>
        <taxon>Hexapoda</taxon>
        <taxon>Insecta</taxon>
        <taxon>Pterygota</taxon>
        <taxon>Neoptera</taxon>
        <taxon>Endopterygota</taxon>
        <taxon>Hymenoptera</taxon>
        <taxon>Apocrita</taxon>
        <taxon>Aculeata</taxon>
        <taxon>Formicoidea</taxon>
        <taxon>Formicidae</taxon>
        <taxon>Formicinae</taxon>
        <taxon>Camponotus</taxon>
    </lineage>
</organism>
<accession>E2A0Q0</accession>
<keyword evidence="8" id="KW-1185">Reference proteome</keyword>
<dbReference type="InterPro" id="IPR050774">
    <property type="entry name" value="KCMF1/Dystrophin"/>
</dbReference>
<dbReference type="EMBL" id="GL435626">
    <property type="protein sequence ID" value="EFN72953.1"/>
    <property type="molecule type" value="Genomic_DNA"/>
</dbReference>
<reference evidence="7 8" key="1">
    <citation type="journal article" date="2010" name="Science">
        <title>Genomic comparison of the ants Camponotus floridanus and Harpegnathos saltator.</title>
        <authorList>
            <person name="Bonasio R."/>
            <person name="Zhang G."/>
            <person name="Ye C."/>
            <person name="Mutti N.S."/>
            <person name="Fang X."/>
            <person name="Qin N."/>
            <person name="Donahue G."/>
            <person name="Yang P."/>
            <person name="Li Q."/>
            <person name="Li C."/>
            <person name="Zhang P."/>
            <person name="Huang Z."/>
            <person name="Berger S.L."/>
            <person name="Reinberg D."/>
            <person name="Wang J."/>
            <person name="Liebig J."/>
        </authorList>
    </citation>
    <scope>NUCLEOTIDE SEQUENCE [LARGE SCALE GENOMIC DNA]</scope>
    <source>
        <strain evidence="8">C129</strain>
    </source>
</reference>
<evidence type="ECO:0000256" key="6">
    <source>
        <dbReference type="SAM" id="MobiDB-lite"/>
    </source>
</evidence>
<dbReference type="SUPFAM" id="SSF46966">
    <property type="entry name" value="Spectrin repeat"/>
    <property type="match status" value="2"/>
</dbReference>
<feature type="region of interest" description="Disordered" evidence="6">
    <location>
        <begin position="75"/>
        <end position="178"/>
    </location>
</feature>
<evidence type="ECO:0000256" key="2">
    <source>
        <dbReference type="ARBA" id="ARBA00004496"/>
    </source>
</evidence>
<dbReference type="GO" id="GO:0045202">
    <property type="term" value="C:synapse"/>
    <property type="evidence" value="ECO:0007669"/>
    <property type="project" value="GOC"/>
</dbReference>